<organism evidence="1 2">
    <name type="scientific">Stichopus japonicus</name>
    <name type="common">Sea cucumber</name>
    <dbReference type="NCBI Taxonomy" id="307972"/>
    <lineage>
        <taxon>Eukaryota</taxon>
        <taxon>Metazoa</taxon>
        <taxon>Echinodermata</taxon>
        <taxon>Eleutherozoa</taxon>
        <taxon>Echinozoa</taxon>
        <taxon>Holothuroidea</taxon>
        <taxon>Aspidochirotacea</taxon>
        <taxon>Aspidochirotida</taxon>
        <taxon>Stichopodidae</taxon>
        <taxon>Apostichopus</taxon>
    </lineage>
</organism>
<dbReference type="InterPro" id="IPR015422">
    <property type="entry name" value="PyrdxlP-dep_Trfase_small"/>
</dbReference>
<comment type="caution">
    <text evidence="1">The sequence shown here is derived from an EMBL/GenBank/DDBJ whole genome shotgun (WGS) entry which is preliminary data.</text>
</comment>
<accession>A0A2G8KAY7</accession>
<dbReference type="InterPro" id="IPR015424">
    <property type="entry name" value="PyrdxlP-dep_Trfase"/>
</dbReference>
<dbReference type="PANTHER" id="PTHR42858:SF1">
    <property type="entry name" value="LD15494P"/>
    <property type="match status" value="1"/>
</dbReference>
<keyword evidence="2" id="KW-1185">Reference proteome</keyword>
<dbReference type="SUPFAM" id="SSF53383">
    <property type="entry name" value="PLP-dependent transferases"/>
    <property type="match status" value="1"/>
</dbReference>
<evidence type="ECO:0000313" key="2">
    <source>
        <dbReference type="Proteomes" id="UP000230750"/>
    </source>
</evidence>
<dbReference type="EMBL" id="MRZV01000730">
    <property type="protein sequence ID" value="PIK45166.1"/>
    <property type="molecule type" value="Genomic_DNA"/>
</dbReference>
<dbReference type="PANTHER" id="PTHR42858">
    <property type="entry name" value="AMINOTRANSFERASE"/>
    <property type="match status" value="1"/>
</dbReference>
<dbReference type="STRING" id="307972.A0A2G8KAY7"/>
<protein>
    <recommendedName>
        <fullName evidence="3">Aminotransferase class I/classII domain-containing protein</fullName>
    </recommendedName>
</protein>
<evidence type="ECO:0000313" key="1">
    <source>
        <dbReference type="EMBL" id="PIK45166.1"/>
    </source>
</evidence>
<dbReference type="Proteomes" id="UP000230750">
    <property type="component" value="Unassembled WGS sequence"/>
</dbReference>
<dbReference type="OrthoDB" id="7042322at2759"/>
<proteinExistence type="predicted"/>
<name>A0A2G8KAY7_STIJA</name>
<dbReference type="Gene3D" id="3.90.1150.10">
    <property type="entry name" value="Aspartate Aminotransferase, domain 1"/>
    <property type="match status" value="1"/>
</dbReference>
<reference evidence="1 2" key="1">
    <citation type="journal article" date="2017" name="PLoS Biol.">
        <title>The sea cucumber genome provides insights into morphological evolution and visceral regeneration.</title>
        <authorList>
            <person name="Zhang X."/>
            <person name="Sun L."/>
            <person name="Yuan J."/>
            <person name="Sun Y."/>
            <person name="Gao Y."/>
            <person name="Zhang L."/>
            <person name="Li S."/>
            <person name="Dai H."/>
            <person name="Hamel J.F."/>
            <person name="Liu C."/>
            <person name="Yu Y."/>
            <person name="Liu S."/>
            <person name="Lin W."/>
            <person name="Guo K."/>
            <person name="Jin S."/>
            <person name="Xu P."/>
            <person name="Storey K.B."/>
            <person name="Huan P."/>
            <person name="Zhang T."/>
            <person name="Zhou Y."/>
            <person name="Zhang J."/>
            <person name="Lin C."/>
            <person name="Li X."/>
            <person name="Xing L."/>
            <person name="Huo D."/>
            <person name="Sun M."/>
            <person name="Wang L."/>
            <person name="Mercier A."/>
            <person name="Li F."/>
            <person name="Yang H."/>
            <person name="Xiang J."/>
        </authorList>
    </citation>
    <scope>NUCLEOTIDE SEQUENCE [LARGE SCALE GENOMIC DNA]</scope>
    <source>
        <strain evidence="1">Shaxun</strain>
        <tissue evidence="1">Muscle</tissue>
    </source>
</reference>
<gene>
    <name evidence="1" type="ORF">BSL78_17983</name>
</gene>
<sequence>MSKEKIVAMQQVFEEKLKGVIKYSLPEGGFFVWIQLPTNMNCDDLVALCQKKYNVTFACGNKFTKNPGSLSNFIRISFSHLEKDTFIAGVKELSDAILELQATNNSQ</sequence>
<dbReference type="AlphaFoldDB" id="A0A2G8KAY7"/>
<evidence type="ECO:0008006" key="3">
    <source>
        <dbReference type="Google" id="ProtNLM"/>
    </source>
</evidence>
<dbReference type="GO" id="GO:0047536">
    <property type="term" value="F:2-aminoadipate transaminase activity"/>
    <property type="evidence" value="ECO:0007669"/>
    <property type="project" value="TreeGrafter"/>
</dbReference>